<dbReference type="InterPro" id="IPR036869">
    <property type="entry name" value="J_dom_sf"/>
</dbReference>
<dbReference type="PROSITE" id="PS50076">
    <property type="entry name" value="DNAJ_2"/>
    <property type="match status" value="1"/>
</dbReference>
<sequence>STGGATGRATGATPAGRRGGAATATASTPLAVRRPPSSTNPQVEEGQIHPSQHVFSGPWDPSPAGGYAGYGYIRLQDWIKYAQDASVWKELIQCMLDPQRELPARPNWGSRDSSNRGANSQSNSSSQRQEQSGPRQERAGRRPPPRASREEEPTRRQWDPEGVGRNLFDSFGVLGLGLDATEMDVKTAYRMLALQYHPDKNDPERTGMTRDQATAHFQLLNTANSYLRSVL</sequence>
<feature type="compositionally biased region" description="Basic and acidic residues" evidence="1">
    <location>
        <begin position="147"/>
        <end position="159"/>
    </location>
</feature>
<gene>
    <name evidence="3" type="ORF">THAOC_31993</name>
</gene>
<evidence type="ECO:0000313" key="4">
    <source>
        <dbReference type="Proteomes" id="UP000266841"/>
    </source>
</evidence>
<keyword evidence="4" id="KW-1185">Reference proteome</keyword>
<dbReference type="PANTHER" id="PTHR24074">
    <property type="entry name" value="CO-CHAPERONE PROTEIN DJLA"/>
    <property type="match status" value="1"/>
</dbReference>
<feature type="domain" description="J" evidence="2">
    <location>
        <begin position="169"/>
        <end position="231"/>
    </location>
</feature>
<dbReference type="Pfam" id="PF00226">
    <property type="entry name" value="DnaJ"/>
    <property type="match status" value="1"/>
</dbReference>
<dbReference type="InterPro" id="IPR050817">
    <property type="entry name" value="DjlA_DnaK_co-chaperone"/>
</dbReference>
<feature type="region of interest" description="Disordered" evidence="1">
    <location>
        <begin position="1"/>
        <end position="60"/>
    </location>
</feature>
<comment type="caution">
    <text evidence="3">The sequence shown here is derived from an EMBL/GenBank/DDBJ whole genome shotgun (WGS) entry which is preliminary data.</text>
</comment>
<feature type="compositionally biased region" description="Low complexity" evidence="1">
    <location>
        <begin position="115"/>
        <end position="134"/>
    </location>
</feature>
<dbReference type="CDD" id="cd06257">
    <property type="entry name" value="DnaJ"/>
    <property type="match status" value="1"/>
</dbReference>
<dbReference type="Proteomes" id="UP000266841">
    <property type="component" value="Unassembled WGS sequence"/>
</dbReference>
<evidence type="ECO:0000259" key="2">
    <source>
        <dbReference type="PROSITE" id="PS50076"/>
    </source>
</evidence>
<proteinExistence type="predicted"/>
<evidence type="ECO:0000313" key="3">
    <source>
        <dbReference type="EMBL" id="EJK49160.1"/>
    </source>
</evidence>
<reference evidence="3 4" key="1">
    <citation type="journal article" date="2012" name="Genome Biol.">
        <title>Genome and low-iron response of an oceanic diatom adapted to chronic iron limitation.</title>
        <authorList>
            <person name="Lommer M."/>
            <person name="Specht M."/>
            <person name="Roy A.S."/>
            <person name="Kraemer L."/>
            <person name="Andreson R."/>
            <person name="Gutowska M.A."/>
            <person name="Wolf J."/>
            <person name="Bergner S.V."/>
            <person name="Schilhabel M.B."/>
            <person name="Klostermeier U.C."/>
            <person name="Beiko R.G."/>
            <person name="Rosenstiel P."/>
            <person name="Hippler M."/>
            <person name="Laroche J."/>
        </authorList>
    </citation>
    <scope>NUCLEOTIDE SEQUENCE [LARGE SCALE GENOMIC DNA]</scope>
    <source>
        <strain evidence="3 4">CCMP1005</strain>
    </source>
</reference>
<dbReference type="InterPro" id="IPR001623">
    <property type="entry name" value="DnaJ_domain"/>
</dbReference>
<dbReference type="PRINTS" id="PR00625">
    <property type="entry name" value="JDOMAIN"/>
</dbReference>
<accession>K0R854</accession>
<feature type="region of interest" description="Disordered" evidence="1">
    <location>
        <begin position="103"/>
        <end position="163"/>
    </location>
</feature>
<protein>
    <recommendedName>
        <fullName evidence="2">J domain-containing protein</fullName>
    </recommendedName>
</protein>
<feature type="compositionally biased region" description="Low complexity" evidence="1">
    <location>
        <begin position="7"/>
        <end position="29"/>
    </location>
</feature>
<dbReference type="Gene3D" id="1.10.287.110">
    <property type="entry name" value="DnaJ domain"/>
    <property type="match status" value="1"/>
</dbReference>
<dbReference type="AlphaFoldDB" id="K0R854"/>
<dbReference type="SMART" id="SM00271">
    <property type="entry name" value="DnaJ"/>
    <property type="match status" value="1"/>
</dbReference>
<dbReference type="SUPFAM" id="SSF46565">
    <property type="entry name" value="Chaperone J-domain"/>
    <property type="match status" value="1"/>
</dbReference>
<dbReference type="EMBL" id="AGNL01045059">
    <property type="protein sequence ID" value="EJK49160.1"/>
    <property type="molecule type" value="Genomic_DNA"/>
</dbReference>
<evidence type="ECO:0000256" key="1">
    <source>
        <dbReference type="SAM" id="MobiDB-lite"/>
    </source>
</evidence>
<organism evidence="3 4">
    <name type="scientific">Thalassiosira oceanica</name>
    <name type="common">Marine diatom</name>
    <dbReference type="NCBI Taxonomy" id="159749"/>
    <lineage>
        <taxon>Eukaryota</taxon>
        <taxon>Sar</taxon>
        <taxon>Stramenopiles</taxon>
        <taxon>Ochrophyta</taxon>
        <taxon>Bacillariophyta</taxon>
        <taxon>Coscinodiscophyceae</taxon>
        <taxon>Thalassiosirophycidae</taxon>
        <taxon>Thalassiosirales</taxon>
        <taxon>Thalassiosiraceae</taxon>
        <taxon>Thalassiosira</taxon>
    </lineage>
</organism>
<feature type="non-terminal residue" evidence="3">
    <location>
        <position position="1"/>
    </location>
</feature>
<name>K0R854_THAOC</name>